<evidence type="ECO:0000313" key="4">
    <source>
        <dbReference type="Proteomes" id="UP001305779"/>
    </source>
</evidence>
<accession>A0ABR0EGU0</accession>
<proteinExistence type="predicted"/>
<sequence>MNPYGRGSGYGAPGSGYGSSGSGYGASGSGYRVPGPAGSGSSASASGSGAGQNLARPRMYPAAQVLLTRHFAQNGLLMREWMFMTPQQLAHDPGSPREAQFDPSAPEKWGWTVDDTRVDRPRNQEIYGRVLNGLRGVSHNGIKTTVRDGGEPVQLGQGSVIWTTLNQDEPYTIGNVQQQATDAFYSTIFVRSSKLIIVEGALSPKCSLESPLPPNLMPELQHWSDLIFLRWARHLEVGPLTPSRPMPSPHWVMVRGVNQPDEVLGLISYLVQTYSGQSDRIPEWPGMTFPIGTYGFNALLGTPIGKAIAMFLITHKQRFMSKRGEGGLYTVDSITVFMLPHDSAEDPPAPSLMFHIKEIDGKGYSPRKILEEHQRLELETAGSGVGKPFPYPVTPSNDHPWASAGISSPQAGSSRRG</sequence>
<feature type="region of interest" description="Disordered" evidence="1">
    <location>
        <begin position="89"/>
        <end position="110"/>
    </location>
</feature>
<feature type="compositionally biased region" description="Low complexity" evidence="1">
    <location>
        <begin position="29"/>
        <end position="47"/>
    </location>
</feature>
<keyword evidence="2" id="KW-0472">Membrane</keyword>
<comment type="caution">
    <text evidence="3">The sequence shown here is derived from an EMBL/GenBank/DDBJ whole genome shotgun (WGS) entry which is preliminary data.</text>
</comment>
<organism evidence="3 4">
    <name type="scientific">Zasmidium cellare</name>
    <name type="common">Wine cellar mold</name>
    <name type="synonym">Racodium cellare</name>
    <dbReference type="NCBI Taxonomy" id="395010"/>
    <lineage>
        <taxon>Eukaryota</taxon>
        <taxon>Fungi</taxon>
        <taxon>Dikarya</taxon>
        <taxon>Ascomycota</taxon>
        <taxon>Pezizomycotina</taxon>
        <taxon>Dothideomycetes</taxon>
        <taxon>Dothideomycetidae</taxon>
        <taxon>Mycosphaerellales</taxon>
        <taxon>Mycosphaerellaceae</taxon>
        <taxon>Zasmidium</taxon>
    </lineage>
</organism>
<feature type="region of interest" description="Disordered" evidence="1">
    <location>
        <begin position="379"/>
        <end position="417"/>
    </location>
</feature>
<evidence type="ECO:0000256" key="2">
    <source>
        <dbReference type="SAM" id="Phobius"/>
    </source>
</evidence>
<feature type="compositionally biased region" description="Gly residues" evidence="1">
    <location>
        <begin position="1"/>
        <end position="28"/>
    </location>
</feature>
<keyword evidence="2" id="KW-1133">Transmembrane helix</keyword>
<evidence type="ECO:0000313" key="3">
    <source>
        <dbReference type="EMBL" id="KAK4500471.1"/>
    </source>
</evidence>
<feature type="compositionally biased region" description="Polar residues" evidence="1">
    <location>
        <begin position="405"/>
        <end position="417"/>
    </location>
</feature>
<dbReference type="Proteomes" id="UP001305779">
    <property type="component" value="Unassembled WGS sequence"/>
</dbReference>
<gene>
    <name evidence="3" type="ORF">PRZ48_008660</name>
</gene>
<keyword evidence="4" id="KW-1185">Reference proteome</keyword>
<reference evidence="3 4" key="1">
    <citation type="journal article" date="2023" name="G3 (Bethesda)">
        <title>A chromosome-level genome assembly of Zasmidium syzygii isolated from banana leaves.</title>
        <authorList>
            <person name="van Westerhoven A.C."/>
            <person name="Mehrabi R."/>
            <person name="Talebi R."/>
            <person name="Steentjes M.B.F."/>
            <person name="Corcolon B."/>
            <person name="Chong P.A."/>
            <person name="Kema G.H.J."/>
            <person name="Seidl M.F."/>
        </authorList>
    </citation>
    <scope>NUCLEOTIDE SEQUENCE [LARGE SCALE GENOMIC DNA]</scope>
    <source>
        <strain evidence="3 4">P124</strain>
    </source>
</reference>
<protein>
    <submittedName>
        <fullName evidence="3">Uncharacterized protein</fullName>
    </submittedName>
</protein>
<evidence type="ECO:0000256" key="1">
    <source>
        <dbReference type="SAM" id="MobiDB-lite"/>
    </source>
</evidence>
<dbReference type="EMBL" id="JAXOVC010000006">
    <property type="protein sequence ID" value="KAK4500471.1"/>
    <property type="molecule type" value="Genomic_DNA"/>
</dbReference>
<feature type="transmembrane region" description="Helical" evidence="2">
    <location>
        <begin position="294"/>
        <end position="313"/>
    </location>
</feature>
<keyword evidence="2" id="KW-0812">Transmembrane</keyword>
<name>A0ABR0EGU0_ZASCE</name>
<feature type="region of interest" description="Disordered" evidence="1">
    <location>
        <begin position="1"/>
        <end position="54"/>
    </location>
</feature>